<reference evidence="8 9" key="1">
    <citation type="submission" date="2018-02" db="EMBL/GenBank/DDBJ databases">
        <title>Draft genome sequence of Ochrobactrum oryzae found in Brazil.</title>
        <authorList>
            <person name="Cerdeira L."/>
            <person name="Andrade F."/>
            <person name="Zacariotto T."/>
            <person name="Barbosa B."/>
            <person name="Santos S."/>
            <person name="Cassetari V."/>
            <person name="Lincopan N."/>
        </authorList>
    </citation>
    <scope>NUCLEOTIDE SEQUENCE [LARGE SCALE GENOMIC DNA]</scope>
    <source>
        <strain evidence="8 9">OA447</strain>
    </source>
</reference>
<dbReference type="InterPro" id="IPR006118">
    <property type="entry name" value="Recombinase_CS"/>
</dbReference>
<dbReference type="RefSeq" id="WP_104756822.1">
    <property type="nucleotide sequence ID" value="NZ_PTRC01000031.1"/>
</dbReference>
<sequence length="200" mass="21708">MSIAAIVGYARTSTTDQKAGLEAQLRDLSAAGASRIFQEELSSIATKRPELERALDYVREGDTLIVTKLDRLARSVADLVTITETLRTKGVALRILSMNLDTATPTGKLMLNLLGSIAEFERELMLERQREGIAKAKAEGKYKGRAPTARAKADDVLRLKAGGMTADAIAAKLGIGRASVFRILRHKNSYSSRGKFIGET</sequence>
<dbReference type="PROSITE" id="PS51736">
    <property type="entry name" value="RECOMBINASES_3"/>
    <property type="match status" value="1"/>
</dbReference>
<keyword evidence="5" id="KW-0233">DNA recombination</keyword>
<dbReference type="Gene3D" id="3.40.50.1390">
    <property type="entry name" value="Resolvase, N-terminal catalytic domain"/>
    <property type="match status" value="1"/>
</dbReference>
<dbReference type="InterPro" id="IPR006119">
    <property type="entry name" value="Resolv_N"/>
</dbReference>
<dbReference type="Gene3D" id="1.10.10.60">
    <property type="entry name" value="Homeodomain-like"/>
    <property type="match status" value="1"/>
</dbReference>
<evidence type="ECO:0000256" key="2">
    <source>
        <dbReference type="ARBA" id="ARBA00022908"/>
    </source>
</evidence>
<dbReference type="GO" id="GO:0003677">
    <property type="term" value="F:DNA binding"/>
    <property type="evidence" value="ECO:0007669"/>
    <property type="project" value="UniProtKB-KW"/>
</dbReference>
<accession>A0A2S7IWA8</accession>
<feature type="active site" description="O-(5'-phospho-DNA)-serine intermediate" evidence="6">
    <location>
        <position position="13"/>
    </location>
</feature>
<dbReference type="GO" id="GO:0015074">
    <property type="term" value="P:DNA integration"/>
    <property type="evidence" value="ECO:0007669"/>
    <property type="project" value="UniProtKB-KW"/>
</dbReference>
<evidence type="ECO:0000256" key="4">
    <source>
        <dbReference type="ARBA" id="ARBA00023125"/>
    </source>
</evidence>
<name>A0A2S7IWA8_9HYPH</name>
<comment type="caution">
    <text evidence="8">The sequence shown here is derived from an EMBL/GenBank/DDBJ whole genome shotgun (WGS) entry which is preliminary data.</text>
</comment>
<dbReference type="CDD" id="cd03768">
    <property type="entry name" value="SR_ResInv"/>
    <property type="match status" value="1"/>
</dbReference>
<feature type="domain" description="Resolvase/invertase-type recombinase catalytic" evidence="7">
    <location>
        <begin position="5"/>
        <end position="140"/>
    </location>
</feature>
<gene>
    <name evidence="8" type="ORF">C3731_17080</name>
</gene>
<dbReference type="AlphaFoldDB" id="A0A2S7IWA8"/>
<dbReference type="GO" id="GO:0000150">
    <property type="term" value="F:DNA strand exchange activity"/>
    <property type="evidence" value="ECO:0007669"/>
    <property type="project" value="UniProtKB-KW"/>
</dbReference>
<dbReference type="PANTHER" id="PTHR30461">
    <property type="entry name" value="DNA-INVERTASE FROM LAMBDOID PROPHAGE"/>
    <property type="match status" value="1"/>
</dbReference>
<dbReference type="InterPro" id="IPR036162">
    <property type="entry name" value="Resolvase-like_N_sf"/>
</dbReference>
<evidence type="ECO:0000313" key="8">
    <source>
        <dbReference type="EMBL" id="PQA72299.1"/>
    </source>
</evidence>
<keyword evidence="9" id="KW-1185">Reference proteome</keyword>
<protein>
    <submittedName>
        <fullName evidence="8">DNA invertase</fullName>
    </submittedName>
</protein>
<keyword evidence="3" id="KW-0230">DNA invertase</keyword>
<dbReference type="Pfam" id="PF00239">
    <property type="entry name" value="Resolvase"/>
    <property type="match status" value="1"/>
</dbReference>
<comment type="similarity">
    <text evidence="1">Belongs to the site-specific recombinase resolvase family.</text>
</comment>
<evidence type="ECO:0000256" key="5">
    <source>
        <dbReference type="ARBA" id="ARBA00023172"/>
    </source>
</evidence>
<evidence type="ECO:0000256" key="3">
    <source>
        <dbReference type="ARBA" id="ARBA00023100"/>
    </source>
</evidence>
<organism evidence="8 9">
    <name type="scientific">Brucella oryzae</name>
    <dbReference type="NCBI Taxonomy" id="335286"/>
    <lineage>
        <taxon>Bacteria</taxon>
        <taxon>Pseudomonadati</taxon>
        <taxon>Pseudomonadota</taxon>
        <taxon>Alphaproteobacteria</taxon>
        <taxon>Hyphomicrobiales</taxon>
        <taxon>Brucellaceae</taxon>
        <taxon>Brucella/Ochrobactrum group</taxon>
        <taxon>Brucella</taxon>
    </lineage>
</organism>
<dbReference type="OrthoDB" id="9800103at2"/>
<dbReference type="SMART" id="SM00857">
    <property type="entry name" value="Resolvase"/>
    <property type="match status" value="1"/>
</dbReference>
<evidence type="ECO:0000313" key="9">
    <source>
        <dbReference type="Proteomes" id="UP000238493"/>
    </source>
</evidence>
<evidence type="ECO:0000256" key="6">
    <source>
        <dbReference type="PIRSR" id="PIRSR606118-50"/>
    </source>
</evidence>
<dbReference type="Proteomes" id="UP000238493">
    <property type="component" value="Unassembled WGS sequence"/>
</dbReference>
<dbReference type="InterPro" id="IPR050639">
    <property type="entry name" value="SSR_resolvase"/>
</dbReference>
<evidence type="ECO:0000259" key="7">
    <source>
        <dbReference type="PROSITE" id="PS51736"/>
    </source>
</evidence>
<proteinExistence type="inferred from homology"/>
<keyword evidence="2" id="KW-0229">DNA integration</keyword>
<dbReference type="PROSITE" id="PS00398">
    <property type="entry name" value="RECOMBINASES_2"/>
    <property type="match status" value="1"/>
</dbReference>
<dbReference type="SUPFAM" id="SSF53041">
    <property type="entry name" value="Resolvase-like"/>
    <property type="match status" value="1"/>
</dbReference>
<evidence type="ECO:0000256" key="1">
    <source>
        <dbReference type="ARBA" id="ARBA00009913"/>
    </source>
</evidence>
<dbReference type="PANTHER" id="PTHR30461:SF26">
    <property type="entry name" value="RESOLVASE HOMOLOG YNEB"/>
    <property type="match status" value="1"/>
</dbReference>
<dbReference type="EMBL" id="PTRC01000031">
    <property type="protein sequence ID" value="PQA72299.1"/>
    <property type="molecule type" value="Genomic_DNA"/>
</dbReference>
<keyword evidence="4" id="KW-0238">DNA-binding</keyword>
<dbReference type="FunFam" id="3.40.50.1390:FF:000001">
    <property type="entry name" value="DNA recombinase"/>
    <property type="match status" value="1"/>
</dbReference>